<keyword evidence="2" id="KW-1185">Reference proteome</keyword>
<reference evidence="1 2" key="1">
    <citation type="submission" date="2019-11" db="EMBL/GenBank/DDBJ databases">
        <title>Comparative genomics of hydrocarbon-degrading Desulfosarcina strains.</title>
        <authorList>
            <person name="Watanabe M."/>
            <person name="Kojima H."/>
            <person name="Fukui M."/>
        </authorList>
    </citation>
    <scope>NUCLEOTIDE SEQUENCE [LARGE SCALE GENOMIC DNA]</scope>
    <source>
        <strain evidence="1 2">PP31</strain>
    </source>
</reference>
<name>A0A5K7Z0B8_9BACT</name>
<dbReference type="KEGG" id="dwd:DSCW_25430"/>
<organism evidence="1 2">
    <name type="scientific">Desulfosarcina widdelii</name>
    <dbReference type="NCBI Taxonomy" id="947919"/>
    <lineage>
        <taxon>Bacteria</taxon>
        <taxon>Pseudomonadati</taxon>
        <taxon>Thermodesulfobacteriota</taxon>
        <taxon>Desulfobacteria</taxon>
        <taxon>Desulfobacterales</taxon>
        <taxon>Desulfosarcinaceae</taxon>
        <taxon>Desulfosarcina</taxon>
    </lineage>
</organism>
<protein>
    <submittedName>
        <fullName evidence="1">Uncharacterized protein</fullName>
    </submittedName>
</protein>
<dbReference type="EMBL" id="AP021875">
    <property type="protein sequence ID" value="BBO75126.1"/>
    <property type="molecule type" value="Genomic_DNA"/>
</dbReference>
<evidence type="ECO:0000313" key="1">
    <source>
        <dbReference type="EMBL" id="BBO75126.1"/>
    </source>
</evidence>
<accession>A0A5K7Z0B8</accession>
<gene>
    <name evidence="1" type="ORF">DSCW_25430</name>
</gene>
<evidence type="ECO:0000313" key="2">
    <source>
        <dbReference type="Proteomes" id="UP000427769"/>
    </source>
</evidence>
<dbReference type="AlphaFoldDB" id="A0A5K7Z0B8"/>
<dbReference type="Proteomes" id="UP000427769">
    <property type="component" value="Chromosome"/>
</dbReference>
<proteinExistence type="predicted"/>
<sequence length="53" mass="6193">MGRDRREYSYALCIPERRSGIERRSGEDRRQSGRIFSMQVPLDTEAVTDSMRA</sequence>